<comment type="pathway">
    <text evidence="3 14">Amino-acid biosynthesis; L-methionine biosynthesis via de novo pathway; L-homoserine from L-aspartate: step 1/3.</text>
</comment>
<evidence type="ECO:0000256" key="14">
    <source>
        <dbReference type="RuleBase" id="RU004249"/>
    </source>
</evidence>
<evidence type="ECO:0000256" key="6">
    <source>
        <dbReference type="ARBA" id="ARBA00022679"/>
    </source>
</evidence>
<dbReference type="InterPro" id="IPR018042">
    <property type="entry name" value="Aspartate_kinase_CS"/>
</dbReference>
<gene>
    <name evidence="16" type="ORF">J2Z76_001791</name>
</gene>
<comment type="pathway">
    <text evidence="4 14">Amino-acid biosynthesis; L-threonine biosynthesis; L-threonine from L-aspartate: step 1/5.</text>
</comment>
<dbReference type="InterPro" id="IPR001048">
    <property type="entry name" value="Asp/Glu/Uridylate_kinase"/>
</dbReference>
<evidence type="ECO:0000256" key="8">
    <source>
        <dbReference type="ARBA" id="ARBA00022777"/>
    </source>
</evidence>
<proteinExistence type="inferred from homology"/>
<keyword evidence="10" id="KW-0220">Diaminopimelate biosynthesis</keyword>
<evidence type="ECO:0000256" key="2">
    <source>
        <dbReference type="ARBA" id="ARBA00004766"/>
    </source>
</evidence>
<dbReference type="Pfam" id="PF22468">
    <property type="entry name" value="ACT_9"/>
    <property type="match status" value="1"/>
</dbReference>
<dbReference type="CDD" id="cd04916">
    <property type="entry name" value="ACT_AKiii-YclM-BS_2"/>
    <property type="match status" value="1"/>
</dbReference>
<dbReference type="EC" id="2.7.2.4" evidence="13"/>
<dbReference type="PANTHER" id="PTHR21499:SF67">
    <property type="entry name" value="ASPARTOKINASE 3"/>
    <property type="match status" value="1"/>
</dbReference>
<evidence type="ECO:0000256" key="12">
    <source>
        <dbReference type="ARBA" id="ARBA00047872"/>
    </source>
</evidence>
<evidence type="ECO:0000256" key="1">
    <source>
        <dbReference type="ARBA" id="ARBA00003121"/>
    </source>
</evidence>
<dbReference type="InterPro" id="IPR002912">
    <property type="entry name" value="ACT_dom"/>
</dbReference>
<evidence type="ECO:0000313" key="17">
    <source>
        <dbReference type="Proteomes" id="UP001519342"/>
    </source>
</evidence>
<evidence type="ECO:0000256" key="4">
    <source>
        <dbReference type="ARBA" id="ARBA00005139"/>
    </source>
</evidence>
<dbReference type="PIRSF" id="PIRSF000726">
    <property type="entry name" value="Asp_kin"/>
    <property type="match status" value="1"/>
</dbReference>
<dbReference type="NCBIfam" id="TIGR00657">
    <property type="entry name" value="asp_kinases"/>
    <property type="match status" value="1"/>
</dbReference>
<sequence length="440" mass="49292">MIVAKFGGTSLADAKQFKKVYDIVISNDERKFVVVSAPGKRFKEDNKITDLLYLTHAHTKYSVPYDPVFKIIEDRFLTIKYELNLSVDLKQEFDIIRENLDNKCDEDYIVSRGEYLSALLLADYLGCKFIDAKDIIFFNYDGSVNSEKTNLKIKEFTEDCDKIIIPGFYGSYPDGSIKTFSRGGSDITGAIVAGAVNAKMYENWTDVSGFLMADPRIVKNPKQIKRITYQELRELSYMGASVLHDEAIFPVREAGIPINIKNTNEPENPGTIIIGNDQIEESCENDYIITGIAGKKNFTIFYVHKEHMANEVGIIKRALEVFEDRGISIDHIPSGIDSFSIVLPTECVDKFSHEIVEELKLKCKADFVNVNNNLSLITTVGINMASRPGISAKVFSALGNNNINIRMIDQGSSEINIIVGVENKDFEIAIKAIYGAFVNC</sequence>
<dbReference type="SUPFAM" id="SSF55021">
    <property type="entry name" value="ACT-like"/>
    <property type="match status" value="2"/>
</dbReference>
<keyword evidence="17" id="KW-1185">Reference proteome</keyword>
<keyword evidence="9" id="KW-0067">ATP-binding</keyword>
<dbReference type="InterPro" id="IPR005260">
    <property type="entry name" value="Asp_kin_monofn"/>
</dbReference>
<keyword evidence="6 13" id="KW-0808">Transferase</keyword>
<dbReference type="Gene3D" id="3.30.2130.10">
    <property type="entry name" value="VC0802-like"/>
    <property type="match status" value="1"/>
</dbReference>
<dbReference type="PANTHER" id="PTHR21499">
    <property type="entry name" value="ASPARTATE KINASE"/>
    <property type="match status" value="1"/>
</dbReference>
<evidence type="ECO:0000256" key="5">
    <source>
        <dbReference type="ARBA" id="ARBA00010122"/>
    </source>
</evidence>
<evidence type="ECO:0000256" key="13">
    <source>
        <dbReference type="RuleBase" id="RU003448"/>
    </source>
</evidence>
<evidence type="ECO:0000256" key="3">
    <source>
        <dbReference type="ARBA" id="ARBA00004986"/>
    </source>
</evidence>
<dbReference type="SUPFAM" id="SSF53633">
    <property type="entry name" value="Carbamate kinase-like"/>
    <property type="match status" value="1"/>
</dbReference>
<dbReference type="InterPro" id="IPR001341">
    <property type="entry name" value="Asp_kinase"/>
</dbReference>
<keyword evidence="8 13" id="KW-0418">Kinase</keyword>
<comment type="pathway">
    <text evidence="2 14">Amino-acid biosynthesis; L-lysine biosynthesis via DAP pathway; (S)-tetrahydrodipicolinate from L-aspartate: step 1/4.</text>
</comment>
<dbReference type="Proteomes" id="UP001519342">
    <property type="component" value="Unassembled WGS sequence"/>
</dbReference>
<evidence type="ECO:0000313" key="16">
    <source>
        <dbReference type="EMBL" id="MBP1925930.1"/>
    </source>
</evidence>
<dbReference type="InterPro" id="IPR045865">
    <property type="entry name" value="ACT-like_dom_sf"/>
</dbReference>
<reference evidence="16 17" key="1">
    <citation type="submission" date="2021-03" db="EMBL/GenBank/DDBJ databases">
        <title>Genomic Encyclopedia of Type Strains, Phase IV (KMG-IV): sequencing the most valuable type-strain genomes for metagenomic binning, comparative biology and taxonomic classification.</title>
        <authorList>
            <person name="Goeker M."/>
        </authorList>
    </citation>
    <scope>NUCLEOTIDE SEQUENCE [LARGE SCALE GENOMIC DNA]</scope>
    <source>
        <strain evidence="16 17">DSM 24004</strain>
    </source>
</reference>
<protein>
    <recommendedName>
        <fullName evidence="13">Aspartokinase</fullName>
        <ecNumber evidence="13">2.7.2.4</ecNumber>
    </recommendedName>
</protein>
<dbReference type="InterPro" id="IPR054352">
    <property type="entry name" value="ACT_Aspartokinase"/>
</dbReference>
<dbReference type="InterPro" id="IPR036393">
    <property type="entry name" value="AceGlu_kinase-like_sf"/>
</dbReference>
<name>A0ABS4GE08_9FIRM</name>
<evidence type="ECO:0000256" key="7">
    <source>
        <dbReference type="ARBA" id="ARBA00022741"/>
    </source>
</evidence>
<dbReference type="Pfam" id="PF00696">
    <property type="entry name" value="AA_kinase"/>
    <property type="match status" value="1"/>
</dbReference>
<evidence type="ECO:0000256" key="10">
    <source>
        <dbReference type="ARBA" id="ARBA00022915"/>
    </source>
</evidence>
<organism evidence="16 17">
    <name type="scientific">Sedimentibacter acidaminivorans</name>
    <dbReference type="NCBI Taxonomy" id="913099"/>
    <lineage>
        <taxon>Bacteria</taxon>
        <taxon>Bacillati</taxon>
        <taxon>Bacillota</taxon>
        <taxon>Tissierellia</taxon>
        <taxon>Sedimentibacter</taxon>
    </lineage>
</organism>
<evidence type="ECO:0000256" key="9">
    <source>
        <dbReference type="ARBA" id="ARBA00022840"/>
    </source>
</evidence>
<comment type="catalytic activity">
    <reaction evidence="12 13">
        <text>L-aspartate + ATP = 4-phospho-L-aspartate + ADP</text>
        <dbReference type="Rhea" id="RHEA:23776"/>
        <dbReference type="ChEBI" id="CHEBI:29991"/>
        <dbReference type="ChEBI" id="CHEBI:30616"/>
        <dbReference type="ChEBI" id="CHEBI:57535"/>
        <dbReference type="ChEBI" id="CHEBI:456216"/>
        <dbReference type="EC" id="2.7.2.4"/>
    </reaction>
</comment>
<dbReference type="PROSITE" id="PS00324">
    <property type="entry name" value="ASPARTOKINASE"/>
    <property type="match status" value="1"/>
</dbReference>
<dbReference type="Gene3D" id="3.40.1160.10">
    <property type="entry name" value="Acetylglutamate kinase-like"/>
    <property type="match status" value="1"/>
</dbReference>
<keyword evidence="7" id="KW-0547">Nucleotide-binding</keyword>
<evidence type="ECO:0000259" key="15">
    <source>
        <dbReference type="PROSITE" id="PS51671"/>
    </source>
</evidence>
<dbReference type="NCBIfam" id="NF006540">
    <property type="entry name" value="PRK09034.1"/>
    <property type="match status" value="1"/>
</dbReference>
<accession>A0ABS4GE08</accession>
<comment type="similarity">
    <text evidence="5 13">Belongs to the aspartokinase family.</text>
</comment>
<dbReference type="PROSITE" id="PS51671">
    <property type="entry name" value="ACT"/>
    <property type="match status" value="1"/>
</dbReference>
<keyword evidence="11" id="KW-0457">Lysine biosynthesis</keyword>
<comment type="caution">
    <text evidence="16">The sequence shown here is derived from an EMBL/GenBank/DDBJ whole genome shotgun (WGS) entry which is preliminary data.</text>
</comment>
<comment type="function">
    <text evidence="1">Catalyzes the phosphorylation of the beta-carboxyl group of aspartic acid with ATP to yield 4-phospho-L-aspartate, which is involved in the branched biosynthetic pathway leading to the biosynthesis of amino acids threonine, isoleucine and methionine.</text>
</comment>
<dbReference type="EMBL" id="JAGGKS010000004">
    <property type="protein sequence ID" value="MBP1925930.1"/>
    <property type="molecule type" value="Genomic_DNA"/>
</dbReference>
<dbReference type="GO" id="GO:0004072">
    <property type="term" value="F:aspartate kinase activity"/>
    <property type="evidence" value="ECO:0007669"/>
    <property type="project" value="UniProtKB-EC"/>
</dbReference>
<keyword evidence="14" id="KW-0028">Amino-acid biosynthesis</keyword>
<dbReference type="RefSeq" id="WP_209511660.1">
    <property type="nucleotide sequence ID" value="NZ_JAGGKS010000004.1"/>
</dbReference>
<evidence type="ECO:0000256" key="11">
    <source>
        <dbReference type="ARBA" id="ARBA00023154"/>
    </source>
</evidence>
<feature type="domain" description="ACT" evidence="15">
    <location>
        <begin position="379"/>
        <end position="440"/>
    </location>
</feature>